<feature type="domain" description="HTH araC/xylS-type" evidence="6">
    <location>
        <begin position="443"/>
        <end position="526"/>
    </location>
</feature>
<evidence type="ECO:0000256" key="1">
    <source>
        <dbReference type="ARBA" id="ARBA00023015"/>
    </source>
</evidence>
<dbReference type="PROSITE" id="PS50005">
    <property type="entry name" value="TPR"/>
    <property type="match status" value="2"/>
</dbReference>
<keyword evidence="2" id="KW-0238">DNA-binding</keyword>
<dbReference type="InterPro" id="IPR009057">
    <property type="entry name" value="Homeodomain-like_sf"/>
</dbReference>
<evidence type="ECO:0000256" key="4">
    <source>
        <dbReference type="PROSITE-ProRule" id="PRU00339"/>
    </source>
</evidence>
<keyword evidence="5" id="KW-0472">Membrane</keyword>
<evidence type="ECO:0000259" key="6">
    <source>
        <dbReference type="PROSITE" id="PS01124"/>
    </source>
</evidence>
<dbReference type="PANTHER" id="PTHR43280:SF34">
    <property type="entry name" value="ARAC-FAMILY TRANSCRIPTIONAL REGULATOR"/>
    <property type="match status" value="1"/>
</dbReference>
<gene>
    <name evidence="7" type="ORF">SAMN05421825_0735</name>
</gene>
<evidence type="ECO:0000313" key="7">
    <source>
        <dbReference type="EMBL" id="SDE97275.1"/>
    </source>
</evidence>
<evidence type="ECO:0000256" key="5">
    <source>
        <dbReference type="SAM" id="Phobius"/>
    </source>
</evidence>
<feature type="repeat" description="TPR" evidence="4">
    <location>
        <begin position="251"/>
        <end position="284"/>
    </location>
</feature>
<name>A0A1G7HA61_9FLAO</name>
<keyword evidence="1" id="KW-0805">Transcription regulation</keyword>
<dbReference type="PANTHER" id="PTHR43280">
    <property type="entry name" value="ARAC-FAMILY TRANSCRIPTIONAL REGULATOR"/>
    <property type="match status" value="1"/>
</dbReference>
<dbReference type="AlphaFoldDB" id="A0A1G7HA61"/>
<dbReference type="OrthoDB" id="5295174at2"/>
<evidence type="ECO:0000256" key="2">
    <source>
        <dbReference type="ARBA" id="ARBA00023125"/>
    </source>
</evidence>
<dbReference type="Gene3D" id="1.25.40.10">
    <property type="entry name" value="Tetratricopeptide repeat domain"/>
    <property type="match status" value="2"/>
</dbReference>
<dbReference type="GO" id="GO:0003700">
    <property type="term" value="F:DNA-binding transcription factor activity"/>
    <property type="evidence" value="ECO:0007669"/>
    <property type="project" value="InterPro"/>
</dbReference>
<keyword evidence="5" id="KW-1133">Transmembrane helix</keyword>
<dbReference type="STRING" id="454006.SAMN05421825_0735"/>
<feature type="transmembrane region" description="Helical" evidence="5">
    <location>
        <begin position="354"/>
        <end position="373"/>
    </location>
</feature>
<evidence type="ECO:0000256" key="3">
    <source>
        <dbReference type="ARBA" id="ARBA00023163"/>
    </source>
</evidence>
<dbReference type="Pfam" id="PF12833">
    <property type="entry name" value="HTH_18"/>
    <property type="match status" value="1"/>
</dbReference>
<dbReference type="RefSeq" id="WP_089871423.1">
    <property type="nucleotide sequence ID" value="NZ_FNBH01000001.1"/>
</dbReference>
<dbReference type="SUPFAM" id="SSF46689">
    <property type="entry name" value="Homeodomain-like"/>
    <property type="match status" value="1"/>
</dbReference>
<dbReference type="SMART" id="SM00342">
    <property type="entry name" value="HTH_ARAC"/>
    <property type="match status" value="1"/>
</dbReference>
<dbReference type="InterPro" id="IPR018060">
    <property type="entry name" value="HTH_AraC"/>
</dbReference>
<proteinExistence type="predicted"/>
<sequence length="536" mass="62712">MKKIILIFSCLIFGFYHTQNNEKLTSQKTIDATLESAEKIYLENSDKSLKLFLKARNASQTIDYKKGILRSNGFLMRIFHEKGEDEKTIEYSYETEKIATEPTDKEYLAGAYIQRGISFSYLNHFDESYKEFQKAIETIKKYPEKDKQHYHMSSVYESLVSCYYAPVKAPQDTILTYLKKSLWEAEQIDERMNNIHPDKKYDMISYLNMDIGMFYAGVHKPQRLDLAEQYLKKSLSIINNRKFTKIKINKIPILNALGRFYVEQEKYSNATDYAYEVLKLEKKQRSPNDRMIAYMVLTNSYEGLNRKDSLIKYMALYTNISDSITHFKSQGSNNLIKKTNIKREKDYNSDIQKIILFSCAMALITILGGLFLWKKNKSILHKKYRAIINEIKVEGTNKSKPQDPIHDKGIAITDATTKNLLEKLAKFESSKKFLKKEVSRVYVANYLNTNTRYLSDIIKEYRGKNFNNYINGLRIQYITEMLYNNPVYREYKISFLAEDCGFASREVFAVVFKKETGVTPSYFISQLKNDSEETEL</sequence>
<keyword evidence="4" id="KW-0802">TPR repeat</keyword>
<dbReference type="Gene3D" id="1.10.10.60">
    <property type="entry name" value="Homeodomain-like"/>
    <property type="match status" value="2"/>
</dbReference>
<accession>A0A1G7HA61</accession>
<dbReference type="EMBL" id="FNBH01000001">
    <property type="protein sequence ID" value="SDE97275.1"/>
    <property type="molecule type" value="Genomic_DNA"/>
</dbReference>
<feature type="repeat" description="TPR" evidence="4">
    <location>
        <begin position="109"/>
        <end position="142"/>
    </location>
</feature>
<keyword evidence="8" id="KW-1185">Reference proteome</keyword>
<dbReference type="GO" id="GO:0043565">
    <property type="term" value="F:sequence-specific DNA binding"/>
    <property type="evidence" value="ECO:0007669"/>
    <property type="project" value="InterPro"/>
</dbReference>
<organism evidence="7 8">
    <name type="scientific">Epilithonimonas hungarica</name>
    <dbReference type="NCBI Taxonomy" id="454006"/>
    <lineage>
        <taxon>Bacteria</taxon>
        <taxon>Pseudomonadati</taxon>
        <taxon>Bacteroidota</taxon>
        <taxon>Flavobacteriia</taxon>
        <taxon>Flavobacteriales</taxon>
        <taxon>Weeksellaceae</taxon>
        <taxon>Chryseobacterium group</taxon>
        <taxon>Epilithonimonas</taxon>
    </lineage>
</organism>
<dbReference type="SUPFAM" id="SSF48452">
    <property type="entry name" value="TPR-like"/>
    <property type="match status" value="1"/>
</dbReference>
<dbReference type="PROSITE" id="PS01124">
    <property type="entry name" value="HTH_ARAC_FAMILY_2"/>
    <property type="match status" value="1"/>
</dbReference>
<protein>
    <submittedName>
        <fullName evidence="7">Helix-turn-helix domain-containing protein</fullName>
    </submittedName>
</protein>
<dbReference type="InterPro" id="IPR019734">
    <property type="entry name" value="TPR_rpt"/>
</dbReference>
<evidence type="ECO:0000313" key="8">
    <source>
        <dbReference type="Proteomes" id="UP000199203"/>
    </source>
</evidence>
<keyword evidence="3" id="KW-0804">Transcription</keyword>
<reference evidence="8" key="1">
    <citation type="submission" date="2016-10" db="EMBL/GenBank/DDBJ databases">
        <authorList>
            <person name="Varghese N."/>
            <person name="Submissions S."/>
        </authorList>
    </citation>
    <scope>NUCLEOTIDE SEQUENCE [LARGE SCALE GENOMIC DNA]</scope>
    <source>
        <strain evidence="8">DSM 19684</strain>
    </source>
</reference>
<dbReference type="InterPro" id="IPR011990">
    <property type="entry name" value="TPR-like_helical_dom_sf"/>
</dbReference>
<dbReference type="SMART" id="SM00028">
    <property type="entry name" value="TPR"/>
    <property type="match status" value="2"/>
</dbReference>
<keyword evidence="5" id="KW-0812">Transmembrane</keyword>
<dbReference type="Proteomes" id="UP000199203">
    <property type="component" value="Unassembled WGS sequence"/>
</dbReference>